<evidence type="ECO:0000313" key="1">
    <source>
        <dbReference type="EMBL" id="SFQ46292.1"/>
    </source>
</evidence>
<organism evidence="1 2">
    <name type="scientific">Pseudarcicella hirudinis</name>
    <dbReference type="NCBI Taxonomy" id="1079859"/>
    <lineage>
        <taxon>Bacteria</taxon>
        <taxon>Pseudomonadati</taxon>
        <taxon>Bacteroidota</taxon>
        <taxon>Cytophagia</taxon>
        <taxon>Cytophagales</taxon>
        <taxon>Flectobacillaceae</taxon>
        <taxon>Pseudarcicella</taxon>
    </lineage>
</organism>
<keyword evidence="2" id="KW-1185">Reference proteome</keyword>
<dbReference type="OrthoDB" id="951850at2"/>
<evidence type="ECO:0008006" key="3">
    <source>
        <dbReference type="Google" id="ProtNLM"/>
    </source>
</evidence>
<reference evidence="1 2" key="1">
    <citation type="submission" date="2016-10" db="EMBL/GenBank/DDBJ databases">
        <authorList>
            <person name="de Groot N.N."/>
        </authorList>
    </citation>
    <scope>NUCLEOTIDE SEQUENCE [LARGE SCALE GENOMIC DNA]</scope>
    <source>
        <strain evidence="2">E92,LMG 26720,CCM 7988</strain>
    </source>
</reference>
<dbReference type="Gene3D" id="2.60.40.10">
    <property type="entry name" value="Immunoglobulins"/>
    <property type="match status" value="1"/>
</dbReference>
<dbReference type="Gene3D" id="2.60.40.2340">
    <property type="match status" value="1"/>
</dbReference>
<dbReference type="STRING" id="1079859.SAMN04515674_12073"/>
<dbReference type="EMBL" id="FOXH01000020">
    <property type="protein sequence ID" value="SFQ46292.1"/>
    <property type="molecule type" value="Genomic_DNA"/>
</dbReference>
<protein>
    <recommendedName>
        <fullName evidence="3">DUF5018 domain-containing protein</fullName>
    </recommendedName>
</protein>
<dbReference type="AlphaFoldDB" id="A0A1I5YQ74"/>
<dbReference type="Proteomes" id="UP000199306">
    <property type="component" value="Unassembled WGS sequence"/>
</dbReference>
<dbReference type="InterPro" id="IPR013783">
    <property type="entry name" value="Ig-like_fold"/>
</dbReference>
<name>A0A1I5YQ74_9BACT</name>
<proteinExistence type="predicted"/>
<dbReference type="RefSeq" id="WP_092019643.1">
    <property type="nucleotide sequence ID" value="NZ_FOXH01000020.1"/>
</dbReference>
<evidence type="ECO:0000313" key="2">
    <source>
        <dbReference type="Proteomes" id="UP000199306"/>
    </source>
</evidence>
<accession>A0A1I5YQ74</accession>
<sequence length="409" mass="45648">MIKFLPRLLYKTLCILAGLIVLIWSCHPENPVISEKSILSFSLDNVATNRVVIKKETKTIEIIVPYGTILKDVKPRIETSANVTIVPQSGEAQDFSKTVYYTLIGQKGDKEIYTVKVFSQEQPLPVISSFSKDSIEAGTGFSIKGLNFGMFPLAITLSLQDISGKSTAIDTKEFKLIDSSKIELNVPYQTAVGIYQIKLGVRGKSVLSTQRVYIQYPSPQLTTLSRCNLIQTDTLVAQGLFIMPDRYDYALLLKKQTIEQQVLPLKKAENKLTFIINKNIPPGTYQVFLRNITDRKNSRETGFSIGLYDANKPYLASFKNNTGIYAPGQSLTFKTKNFEIVSARYYQVTLSGTNTSFSINGIYDAGKQELNLVLPNTIPIGNYSISLVLNNASNQSVYQLETDLVLRIQ</sequence>
<gene>
    <name evidence="1" type="ORF">SAMN04515674_12073</name>
</gene>